<dbReference type="PROSITE" id="PS50819">
    <property type="entry name" value="INTEIN_ENDONUCLEASE"/>
    <property type="match status" value="1"/>
</dbReference>
<dbReference type="InterPro" id="IPR014001">
    <property type="entry name" value="Helicase_ATP-bd"/>
</dbReference>
<dbReference type="AlphaFoldDB" id="A0A917THA7"/>
<name>A0A917THA7_9ACTN</name>
<dbReference type="GO" id="GO:0004519">
    <property type="term" value="F:endonuclease activity"/>
    <property type="evidence" value="ECO:0007669"/>
    <property type="project" value="InterPro"/>
</dbReference>
<comment type="caution">
    <text evidence="7">The sequence shown here is derived from an EMBL/GenBank/DDBJ whole genome shotgun (WGS) entry which is preliminary data.</text>
</comment>
<dbReference type="RefSeq" id="WP_190249990.1">
    <property type="nucleotide sequence ID" value="NZ_BMPI01000010.1"/>
</dbReference>
<feature type="domain" description="DOD-type homing endonuclease" evidence="4">
    <location>
        <begin position="536"/>
        <end position="679"/>
    </location>
</feature>
<dbReference type="Proteomes" id="UP000642070">
    <property type="component" value="Unassembled WGS sequence"/>
</dbReference>
<dbReference type="Pfam" id="PF05203">
    <property type="entry name" value="Hom_end_hint"/>
    <property type="match status" value="1"/>
</dbReference>
<dbReference type="InterPro" id="IPR000330">
    <property type="entry name" value="SNF2_N"/>
</dbReference>
<organism evidence="7 8">
    <name type="scientific">Dactylosporangium sucinum</name>
    <dbReference type="NCBI Taxonomy" id="1424081"/>
    <lineage>
        <taxon>Bacteria</taxon>
        <taxon>Bacillati</taxon>
        <taxon>Actinomycetota</taxon>
        <taxon>Actinomycetes</taxon>
        <taxon>Micromonosporales</taxon>
        <taxon>Micromonosporaceae</taxon>
        <taxon>Dactylosporangium</taxon>
    </lineage>
</organism>
<dbReference type="InterPro" id="IPR027434">
    <property type="entry name" value="Homing_endonucl"/>
</dbReference>
<dbReference type="Pfam" id="PF14528">
    <property type="entry name" value="LAGLIDADG_3"/>
    <property type="match status" value="1"/>
</dbReference>
<sequence length="941" mass="103312">MAATYGSFKYVPAEADGDRRTYWAIAAQPHVMTRLKRVFPQLRQDRTRVAMLADTPQSSRDLQWFMDRWPLAPADAVSLARLEARATGHRNTEDTVLRILEGHQPQYGWREPARPARAYQQQAADLVHATGRLLLVDDLGLGKTFTSLLVLRNPAALPALVVTLTALPAQWLGELEKSLPWLRGHIVTGRTPYDLAARMPDNRDPDVLIMSYSKLAGWGDHLAGRVRCVIFDEMQELRRGDRAQKGIAGAAIADEATFRVGLTATPVYNWGDEIHTIVSILDRDALGTREEFSREWCRGLDPSNGKVKVADPAALGTYLRDTGVMLRRTRADVGRELPEVIRIEQPVDTDHERLRQLSGDAAEMARLVLTAADRQVRFQAAGKLDMRIRHATGVAKAPFVAGFVRLLLESEQRVLLLGWHRECFAPGTEVLMYDGSVKNVEDVREGEQVMGPNSTPRTVLSLTKGAGKLYRIVPNKGQPWVCSENHILTVWNGRRYEKVTAREYAEAPARWQRARTLYRAETVTFDGELPALEPWLMGYWLGDGAASLKDFRVASADAEVEAELRGVAARHGLSLSVWAAPGASGASAAKQLALSSGLQGPKNRHVLLRHYRALGLGSAKRIPPSYLTAPVEDRRQLLAGLIDSDGHVYRGNGVGSASYTTKSAALAADVAFLARSLGIAAYIAEKQVTTGYATGTYYSVSISGDLTALPMRVRRKRAAARAGQKNVLRTGFRIEPAGEGEYHGFEVDGDNLFLLGDFTVVHNCYDIWINELRDFYPTLYTGTESPAEKQRSVELFKAGTSRVLMMSLRSGAGLDGLQDYCNVVVFGELDWSPGVHAQAIGRLNRDGQTEPVLAYFMVSDDGSDPPMAEVLDLKRQQADPLVDPDADLATPVNTAGVDRIKALATDVLRRHSQPVAASPGPPPTNGWSQLELVATAADPSI</sequence>
<feature type="domain" description="Helicase C-terminal" evidence="6">
    <location>
        <begin position="744"/>
        <end position="889"/>
    </location>
</feature>
<dbReference type="GO" id="GO:0016539">
    <property type="term" value="P:intein-mediated protein splicing"/>
    <property type="evidence" value="ECO:0007669"/>
    <property type="project" value="InterPro"/>
</dbReference>
<dbReference type="PANTHER" id="PTHR45766">
    <property type="entry name" value="DNA ANNEALING HELICASE AND ENDONUCLEASE ZRANB3 FAMILY MEMBER"/>
    <property type="match status" value="1"/>
</dbReference>
<evidence type="ECO:0000259" key="6">
    <source>
        <dbReference type="PROSITE" id="PS51194"/>
    </source>
</evidence>
<dbReference type="PROSITE" id="PS51192">
    <property type="entry name" value="HELICASE_ATP_BIND_1"/>
    <property type="match status" value="1"/>
</dbReference>
<dbReference type="InterPro" id="IPR027417">
    <property type="entry name" value="P-loop_NTPase"/>
</dbReference>
<evidence type="ECO:0000259" key="5">
    <source>
        <dbReference type="PROSITE" id="PS51192"/>
    </source>
</evidence>
<dbReference type="InterPro" id="IPR007868">
    <property type="entry name" value="Hom_end_hint"/>
</dbReference>
<keyword evidence="3" id="KW-0651">Protein splicing</keyword>
<dbReference type="GO" id="GO:0006281">
    <property type="term" value="P:DNA repair"/>
    <property type="evidence" value="ECO:0007669"/>
    <property type="project" value="TreeGrafter"/>
</dbReference>
<reference evidence="7" key="1">
    <citation type="journal article" date="2014" name="Int. J. Syst. Evol. Microbiol.">
        <title>Complete genome sequence of Corynebacterium casei LMG S-19264T (=DSM 44701T), isolated from a smear-ripened cheese.</title>
        <authorList>
            <consortium name="US DOE Joint Genome Institute (JGI-PGF)"/>
            <person name="Walter F."/>
            <person name="Albersmeier A."/>
            <person name="Kalinowski J."/>
            <person name="Ruckert C."/>
        </authorList>
    </citation>
    <scope>NUCLEOTIDE SEQUENCE</scope>
    <source>
        <strain evidence="7">JCM 19831</strain>
    </source>
</reference>
<evidence type="ECO:0008006" key="9">
    <source>
        <dbReference type="Google" id="ProtNLM"/>
    </source>
</evidence>
<evidence type="ECO:0000259" key="4">
    <source>
        <dbReference type="PROSITE" id="PS50819"/>
    </source>
</evidence>
<dbReference type="InterPro" id="IPR049730">
    <property type="entry name" value="SNF2/RAD54-like_C"/>
</dbReference>
<dbReference type="Pfam" id="PF00176">
    <property type="entry name" value="SNF2-rel_dom"/>
    <property type="match status" value="1"/>
</dbReference>
<dbReference type="PROSITE" id="PS50817">
    <property type="entry name" value="INTEIN_N_TER"/>
    <property type="match status" value="1"/>
</dbReference>
<dbReference type="CDD" id="cd00081">
    <property type="entry name" value="Hint"/>
    <property type="match status" value="1"/>
</dbReference>
<accession>A0A917THA7</accession>
<keyword evidence="1" id="KW-0378">Hydrolase</keyword>
<keyword evidence="8" id="KW-1185">Reference proteome</keyword>
<dbReference type="CDD" id="cd18793">
    <property type="entry name" value="SF2_C_SNF"/>
    <property type="match status" value="1"/>
</dbReference>
<proteinExistence type="predicted"/>
<evidence type="ECO:0000256" key="2">
    <source>
        <dbReference type="ARBA" id="ARBA00022813"/>
    </source>
</evidence>
<dbReference type="SUPFAM" id="SSF52540">
    <property type="entry name" value="P-loop containing nucleoside triphosphate hydrolases"/>
    <property type="match status" value="2"/>
</dbReference>
<dbReference type="PROSITE" id="PS51194">
    <property type="entry name" value="HELICASE_CTER"/>
    <property type="match status" value="1"/>
</dbReference>
<dbReference type="SUPFAM" id="SSF51294">
    <property type="entry name" value="Hedgehog/intein (Hint) domain"/>
    <property type="match status" value="1"/>
</dbReference>
<dbReference type="Gene3D" id="3.10.28.10">
    <property type="entry name" value="Homing endonucleases"/>
    <property type="match status" value="2"/>
</dbReference>
<evidence type="ECO:0000256" key="3">
    <source>
        <dbReference type="ARBA" id="ARBA00023000"/>
    </source>
</evidence>
<dbReference type="InterPro" id="IPR001650">
    <property type="entry name" value="Helicase_C-like"/>
</dbReference>
<keyword evidence="2" id="KW-0068">Autocatalytic cleavage</keyword>
<evidence type="ECO:0000313" key="8">
    <source>
        <dbReference type="Proteomes" id="UP000642070"/>
    </source>
</evidence>
<dbReference type="GO" id="GO:0031297">
    <property type="term" value="P:replication fork processing"/>
    <property type="evidence" value="ECO:0007669"/>
    <property type="project" value="TreeGrafter"/>
</dbReference>
<dbReference type="InterPro" id="IPR004860">
    <property type="entry name" value="LAGLIDADG_dom"/>
</dbReference>
<dbReference type="EMBL" id="BMPI01000010">
    <property type="protein sequence ID" value="GGM23167.1"/>
    <property type="molecule type" value="Genomic_DNA"/>
</dbReference>
<gene>
    <name evidence="7" type="ORF">GCM10007977_025480</name>
</gene>
<dbReference type="InterPro" id="IPR004042">
    <property type="entry name" value="Intein_endonuc_central"/>
</dbReference>
<protein>
    <recommendedName>
        <fullName evidence="9">DEAD/DEAH box helicase</fullName>
    </recommendedName>
</protein>
<dbReference type="GO" id="GO:0005524">
    <property type="term" value="F:ATP binding"/>
    <property type="evidence" value="ECO:0007669"/>
    <property type="project" value="InterPro"/>
</dbReference>
<feature type="domain" description="Helicase ATP-binding" evidence="5">
    <location>
        <begin position="124"/>
        <end position="284"/>
    </location>
</feature>
<dbReference type="PRINTS" id="PR00379">
    <property type="entry name" value="INTEIN"/>
</dbReference>
<dbReference type="PANTHER" id="PTHR45766:SF6">
    <property type="entry name" value="SWI_SNF-RELATED MATRIX-ASSOCIATED ACTIN-DEPENDENT REGULATOR OF CHROMATIN SUBFAMILY A-LIKE PROTEIN 1"/>
    <property type="match status" value="1"/>
</dbReference>
<dbReference type="Gene3D" id="2.170.16.10">
    <property type="entry name" value="Hedgehog/Intein (Hint) domain"/>
    <property type="match status" value="1"/>
</dbReference>
<dbReference type="InterPro" id="IPR006142">
    <property type="entry name" value="INTEIN"/>
</dbReference>
<dbReference type="SMART" id="SM00487">
    <property type="entry name" value="DEXDc"/>
    <property type="match status" value="1"/>
</dbReference>
<dbReference type="Gene3D" id="3.40.50.300">
    <property type="entry name" value="P-loop containing nucleotide triphosphate hydrolases"/>
    <property type="match status" value="2"/>
</dbReference>
<dbReference type="InterPro" id="IPR036844">
    <property type="entry name" value="Hint_dom_sf"/>
</dbReference>
<evidence type="ECO:0000313" key="7">
    <source>
        <dbReference type="EMBL" id="GGM23167.1"/>
    </source>
</evidence>
<dbReference type="GO" id="GO:0016787">
    <property type="term" value="F:hydrolase activity"/>
    <property type="evidence" value="ECO:0007669"/>
    <property type="project" value="UniProtKB-KW"/>
</dbReference>
<evidence type="ECO:0000256" key="1">
    <source>
        <dbReference type="ARBA" id="ARBA00022801"/>
    </source>
</evidence>
<dbReference type="SUPFAM" id="SSF55608">
    <property type="entry name" value="Homing endonucleases"/>
    <property type="match status" value="1"/>
</dbReference>
<reference evidence="7" key="2">
    <citation type="submission" date="2020-09" db="EMBL/GenBank/DDBJ databases">
        <authorList>
            <person name="Sun Q."/>
            <person name="Ohkuma M."/>
        </authorList>
    </citation>
    <scope>NUCLEOTIDE SEQUENCE</scope>
    <source>
        <strain evidence="7">JCM 19831</strain>
    </source>
</reference>
<dbReference type="InterPro" id="IPR006141">
    <property type="entry name" value="Intein_N"/>
</dbReference>